<dbReference type="Proteomes" id="UP000538472">
    <property type="component" value="Unassembled WGS sequence"/>
</dbReference>
<dbReference type="InterPro" id="IPR051592">
    <property type="entry name" value="HERV-K_Pro_peptidase_A2"/>
</dbReference>
<dbReference type="InterPro" id="IPR036157">
    <property type="entry name" value="dUTPase-like_sf"/>
</dbReference>
<dbReference type="InterPro" id="IPR033704">
    <property type="entry name" value="dUTPase_trimeric"/>
</dbReference>
<name>A0A7K8TLQ6_9AVES</name>
<dbReference type="CDD" id="cd07557">
    <property type="entry name" value="trimeric_dUTPase"/>
    <property type="match status" value="1"/>
</dbReference>
<keyword evidence="7" id="KW-1185">Reference proteome</keyword>
<dbReference type="Pfam" id="PF00692">
    <property type="entry name" value="dUTPase"/>
    <property type="match status" value="1"/>
</dbReference>
<keyword evidence="2" id="KW-0064">Aspartyl protease</keyword>
<accession>A0A7K8TLQ6</accession>
<dbReference type="PROSITE" id="PS50175">
    <property type="entry name" value="ASP_PROT_RETROV"/>
    <property type="match status" value="1"/>
</dbReference>
<evidence type="ECO:0000256" key="2">
    <source>
        <dbReference type="ARBA" id="ARBA00022750"/>
    </source>
</evidence>
<evidence type="ECO:0000256" key="4">
    <source>
        <dbReference type="SAM" id="MobiDB-lite"/>
    </source>
</evidence>
<dbReference type="AlphaFoldDB" id="A0A7K8TLQ6"/>
<dbReference type="InterPro" id="IPR029054">
    <property type="entry name" value="dUTPase-like"/>
</dbReference>
<keyword evidence="1" id="KW-0645">Protease</keyword>
<dbReference type="SUPFAM" id="SSF51283">
    <property type="entry name" value="dUTPase-like"/>
    <property type="match status" value="1"/>
</dbReference>
<dbReference type="PROSITE" id="PS00141">
    <property type="entry name" value="ASP_PROTEASE"/>
    <property type="match status" value="1"/>
</dbReference>
<dbReference type="CDD" id="cd05482">
    <property type="entry name" value="HIV_retropepsin_like"/>
    <property type="match status" value="1"/>
</dbReference>
<gene>
    <name evidence="6" type="primary">Ervk9</name>
    <name evidence="6" type="ORF">NYCBRA_R14623</name>
</gene>
<feature type="region of interest" description="Disordered" evidence="4">
    <location>
        <begin position="1"/>
        <end position="27"/>
    </location>
</feature>
<dbReference type="PANTHER" id="PTHR19422:SF123">
    <property type="entry name" value="RT1 CLASS I, LOCUS CE15"/>
    <property type="match status" value="1"/>
</dbReference>
<dbReference type="SUPFAM" id="SSF50630">
    <property type="entry name" value="Acid proteases"/>
    <property type="match status" value="1"/>
</dbReference>
<dbReference type="InterPro" id="IPR001969">
    <property type="entry name" value="Aspartic_peptidase_AS"/>
</dbReference>
<dbReference type="Pfam" id="PF00077">
    <property type="entry name" value="RVP"/>
    <property type="match status" value="1"/>
</dbReference>
<dbReference type="InterPro" id="IPR001995">
    <property type="entry name" value="Peptidase_A2_cat"/>
</dbReference>
<evidence type="ECO:0000313" key="6">
    <source>
        <dbReference type="EMBL" id="NXF42314.1"/>
    </source>
</evidence>
<sequence length="268" mass="28794">QYRRLQSPLGKRPDERAPQSRLDTNNSEQCECTALQPATAGSLGLDLAAAVETTLATTRPQKISTGIKGPICINGEPYGALLLGRSSTSIMGLFVLPGIVDPDYQGEIQIMAYTLFPPLVIPQGQRIAQLIPLPHLTKGLAPHLPQQRGEGGFGSTGAAFLTLDLHRRPKRPVTLVWEGQHTKVEGLLDTGADVSIISPEWYPPRWPSKASMDTVSGVGGFTLAKKTPLLTVWIEKQAVTTVLSIVQLPPGVQCLVGRDILAQMGLVL</sequence>
<dbReference type="EMBL" id="VWZB01008793">
    <property type="protein sequence ID" value="NXF42314.1"/>
    <property type="molecule type" value="Genomic_DNA"/>
</dbReference>
<feature type="non-terminal residue" evidence="6">
    <location>
        <position position="268"/>
    </location>
</feature>
<feature type="non-terminal residue" evidence="6">
    <location>
        <position position="1"/>
    </location>
</feature>
<evidence type="ECO:0000256" key="1">
    <source>
        <dbReference type="ARBA" id="ARBA00022670"/>
    </source>
</evidence>
<dbReference type="GO" id="GO:0004190">
    <property type="term" value="F:aspartic-type endopeptidase activity"/>
    <property type="evidence" value="ECO:0007669"/>
    <property type="project" value="UniProtKB-KW"/>
</dbReference>
<evidence type="ECO:0000256" key="3">
    <source>
        <dbReference type="ARBA" id="ARBA00022801"/>
    </source>
</evidence>
<dbReference type="Gene3D" id="2.70.40.10">
    <property type="match status" value="1"/>
</dbReference>
<keyword evidence="3" id="KW-0378">Hydrolase</keyword>
<evidence type="ECO:0000313" key="7">
    <source>
        <dbReference type="Proteomes" id="UP000538472"/>
    </source>
</evidence>
<feature type="domain" description="Peptidase A2" evidence="5">
    <location>
        <begin position="184"/>
        <end position="260"/>
    </location>
</feature>
<protein>
    <submittedName>
        <fullName evidence="6">POK9 protein</fullName>
    </submittedName>
</protein>
<evidence type="ECO:0000259" key="5">
    <source>
        <dbReference type="PROSITE" id="PS50175"/>
    </source>
</evidence>
<dbReference type="InterPro" id="IPR018061">
    <property type="entry name" value="Retropepsins"/>
</dbReference>
<proteinExistence type="predicted"/>
<dbReference type="Gene3D" id="2.40.70.10">
    <property type="entry name" value="Acid Proteases"/>
    <property type="match status" value="1"/>
</dbReference>
<reference evidence="6 7" key="1">
    <citation type="submission" date="2019-09" db="EMBL/GenBank/DDBJ databases">
        <title>Bird 10,000 Genomes (B10K) Project - Family phase.</title>
        <authorList>
            <person name="Zhang G."/>
        </authorList>
    </citation>
    <scope>NUCLEOTIDE SEQUENCE [LARGE SCALE GENOMIC DNA]</scope>
    <source>
        <strain evidence="6">B10K-CU-031-10</strain>
        <tissue evidence="6">Muscle</tissue>
    </source>
</reference>
<organism evidence="6 7">
    <name type="scientific">Nyctibius bracteatus</name>
    <name type="common">Rufous potoo</name>
    <dbReference type="NCBI Taxonomy" id="48426"/>
    <lineage>
        <taxon>Eukaryota</taxon>
        <taxon>Metazoa</taxon>
        <taxon>Chordata</taxon>
        <taxon>Craniata</taxon>
        <taxon>Vertebrata</taxon>
        <taxon>Euteleostomi</taxon>
        <taxon>Archelosauria</taxon>
        <taxon>Archosauria</taxon>
        <taxon>Dinosauria</taxon>
        <taxon>Saurischia</taxon>
        <taxon>Theropoda</taxon>
        <taxon>Coelurosauria</taxon>
        <taxon>Aves</taxon>
        <taxon>Neognathae</taxon>
        <taxon>Neoaves</taxon>
        <taxon>Strisores</taxon>
        <taxon>Caprimulgiformes</taxon>
        <taxon>Nyctibiidae</taxon>
        <taxon>Nyctibius</taxon>
    </lineage>
</organism>
<dbReference type="InterPro" id="IPR034170">
    <property type="entry name" value="Retropepsin-like_cat_dom"/>
</dbReference>
<dbReference type="GO" id="GO:0006508">
    <property type="term" value="P:proteolysis"/>
    <property type="evidence" value="ECO:0007669"/>
    <property type="project" value="UniProtKB-KW"/>
</dbReference>
<dbReference type="InterPro" id="IPR021109">
    <property type="entry name" value="Peptidase_aspartic_dom_sf"/>
</dbReference>
<comment type="caution">
    <text evidence="6">The sequence shown here is derived from an EMBL/GenBank/DDBJ whole genome shotgun (WGS) entry which is preliminary data.</text>
</comment>
<dbReference type="PANTHER" id="PTHR19422">
    <property type="entry name" value="GAG RETROVIRAL POLYPROTEIN"/>
    <property type="match status" value="1"/>
</dbReference>